<reference evidence="1" key="1">
    <citation type="submission" date="2020-09" db="EMBL/GenBank/DDBJ databases">
        <authorList>
            <person name="Yoon J.-W."/>
        </authorList>
    </citation>
    <scope>NUCLEOTIDE SEQUENCE</scope>
    <source>
        <strain evidence="1">KMU-158</strain>
    </source>
</reference>
<accession>A0A927BYT7</accession>
<dbReference type="AlphaFoldDB" id="A0A927BYT7"/>
<proteinExistence type="predicted"/>
<gene>
    <name evidence="1" type="ORF">IB286_03565</name>
</gene>
<name>A0A927BYT7_9GAMM</name>
<keyword evidence="2" id="KW-1185">Reference proteome</keyword>
<organism evidence="1 2">
    <name type="scientific">Spongiibacter pelagi</name>
    <dbReference type="NCBI Taxonomy" id="2760804"/>
    <lineage>
        <taxon>Bacteria</taxon>
        <taxon>Pseudomonadati</taxon>
        <taxon>Pseudomonadota</taxon>
        <taxon>Gammaproteobacteria</taxon>
        <taxon>Cellvibrionales</taxon>
        <taxon>Spongiibacteraceae</taxon>
        <taxon>Spongiibacter</taxon>
    </lineage>
</organism>
<dbReference type="RefSeq" id="WP_190762463.1">
    <property type="nucleotide sequence ID" value="NZ_JACXLD010000001.1"/>
</dbReference>
<dbReference type="Pfam" id="PF11903">
    <property type="entry name" value="ParD_like"/>
    <property type="match status" value="1"/>
</dbReference>
<comment type="caution">
    <text evidence="1">The sequence shown here is derived from an EMBL/GenBank/DDBJ whole genome shotgun (WGS) entry which is preliminary data.</text>
</comment>
<dbReference type="EMBL" id="JACXLD010000001">
    <property type="protein sequence ID" value="MBD2858073.1"/>
    <property type="molecule type" value="Genomic_DNA"/>
</dbReference>
<dbReference type="InterPro" id="IPR021831">
    <property type="entry name" value="ParD-like"/>
</dbReference>
<evidence type="ECO:0000313" key="1">
    <source>
        <dbReference type="EMBL" id="MBD2858073.1"/>
    </source>
</evidence>
<dbReference type="Proteomes" id="UP000610558">
    <property type="component" value="Unassembled WGS sequence"/>
</dbReference>
<evidence type="ECO:0000313" key="2">
    <source>
        <dbReference type="Proteomes" id="UP000610558"/>
    </source>
</evidence>
<sequence>MATSVRLDDEFVAENKIRAAAAHRSLPKQIEYTAMVGQIAIDNPELSFAFIEEALLAKAEVDHGAVTRYERRTAKRK</sequence>
<protein>
    <submittedName>
        <fullName evidence="1">Uncharacterized protein</fullName>
    </submittedName>
</protein>